<keyword evidence="2" id="KW-0732">Signal</keyword>
<dbReference type="Proteomes" id="UP000195106">
    <property type="component" value="Unassembled WGS sequence"/>
</dbReference>
<comment type="caution">
    <text evidence="3">The sequence shown here is derived from an EMBL/GenBank/DDBJ whole genome shotgun (WGS) entry which is preliminary data.</text>
</comment>
<protein>
    <recommendedName>
        <fullName evidence="5">Secreted protein/lipoprotein</fullName>
    </recommendedName>
</protein>
<dbReference type="AlphaFoldDB" id="A0A251XVF7"/>
<feature type="signal peptide" evidence="2">
    <location>
        <begin position="1"/>
        <end position="19"/>
    </location>
</feature>
<feature type="compositionally biased region" description="Pro residues" evidence="1">
    <location>
        <begin position="20"/>
        <end position="30"/>
    </location>
</feature>
<reference evidence="3 4" key="1">
    <citation type="submission" date="2016-08" db="EMBL/GenBank/DDBJ databases">
        <title>Genome sequence of Clavibacter michiganensis spp. strain CASJ009.</title>
        <authorList>
            <person name="Thapa S.P."/>
            <person name="Coaker G."/>
        </authorList>
    </citation>
    <scope>NUCLEOTIDE SEQUENCE [LARGE SCALE GENOMIC DNA]</scope>
    <source>
        <strain evidence="3">CASJ009</strain>
    </source>
</reference>
<evidence type="ECO:0008006" key="5">
    <source>
        <dbReference type="Google" id="ProtNLM"/>
    </source>
</evidence>
<gene>
    <name evidence="3" type="ORF">CMsap09_11455</name>
</gene>
<feature type="region of interest" description="Disordered" evidence="1">
    <location>
        <begin position="19"/>
        <end position="38"/>
    </location>
</feature>
<feature type="chain" id="PRO_5012987750" description="Secreted protein/lipoprotein" evidence="2">
    <location>
        <begin position="20"/>
        <end position="171"/>
    </location>
</feature>
<evidence type="ECO:0000313" key="3">
    <source>
        <dbReference type="EMBL" id="OUE09552.1"/>
    </source>
</evidence>
<evidence type="ECO:0000256" key="1">
    <source>
        <dbReference type="SAM" id="MobiDB-lite"/>
    </source>
</evidence>
<organism evidence="3 4">
    <name type="scientific">Clavibacter michiganensis</name>
    <dbReference type="NCBI Taxonomy" id="28447"/>
    <lineage>
        <taxon>Bacteria</taxon>
        <taxon>Bacillati</taxon>
        <taxon>Actinomycetota</taxon>
        <taxon>Actinomycetes</taxon>
        <taxon>Micrococcales</taxon>
        <taxon>Microbacteriaceae</taxon>
        <taxon>Clavibacter</taxon>
    </lineage>
</organism>
<accession>A0A251XVF7</accession>
<name>A0A251XVF7_9MICO</name>
<proteinExistence type="predicted"/>
<evidence type="ECO:0000313" key="4">
    <source>
        <dbReference type="Proteomes" id="UP000195106"/>
    </source>
</evidence>
<evidence type="ECO:0000256" key="2">
    <source>
        <dbReference type="SAM" id="SignalP"/>
    </source>
</evidence>
<dbReference type="EMBL" id="MDHJ01000001">
    <property type="protein sequence ID" value="OUE09552.1"/>
    <property type="molecule type" value="Genomic_DNA"/>
</dbReference>
<sequence length="171" mass="18104">MAAGPLVVLVSSSLLSGCAAPPPEPVPSPVPSLTQEQQDDAAFRDVMTRYNELDGATATDDDLVPLLTGSVLESEKQSIESARETGESVEGLATLSGFRVTDRGVDGDQAPYMTAQVCLDVSGTRIRDTQGTDVTPARDSRLSLQVKSVKGSDEAWRISDIVRNEDVHACA</sequence>